<dbReference type="PROSITE" id="PS50808">
    <property type="entry name" value="ZF_BED"/>
    <property type="match status" value="1"/>
</dbReference>
<evidence type="ECO:0000256" key="2">
    <source>
        <dbReference type="ARBA" id="ARBA00022771"/>
    </source>
</evidence>
<evidence type="ECO:0000313" key="7">
    <source>
        <dbReference type="Proteomes" id="UP000265703"/>
    </source>
</evidence>
<organism evidence="6 7">
    <name type="scientific">Glomus cerebriforme</name>
    <dbReference type="NCBI Taxonomy" id="658196"/>
    <lineage>
        <taxon>Eukaryota</taxon>
        <taxon>Fungi</taxon>
        <taxon>Fungi incertae sedis</taxon>
        <taxon>Mucoromycota</taxon>
        <taxon>Glomeromycotina</taxon>
        <taxon>Glomeromycetes</taxon>
        <taxon>Glomerales</taxon>
        <taxon>Glomeraceae</taxon>
        <taxon>Glomus</taxon>
    </lineage>
</organism>
<evidence type="ECO:0000256" key="4">
    <source>
        <dbReference type="PROSITE-ProRule" id="PRU00027"/>
    </source>
</evidence>
<name>A0A397SQN5_9GLOM</name>
<evidence type="ECO:0000256" key="1">
    <source>
        <dbReference type="ARBA" id="ARBA00022723"/>
    </source>
</evidence>
<dbReference type="Pfam" id="PF02892">
    <property type="entry name" value="zf-BED"/>
    <property type="match status" value="1"/>
</dbReference>
<feature type="domain" description="BED-type" evidence="5">
    <location>
        <begin position="3"/>
        <end position="56"/>
    </location>
</feature>
<dbReference type="STRING" id="658196.A0A397SQN5"/>
<dbReference type="GO" id="GO:0003677">
    <property type="term" value="F:DNA binding"/>
    <property type="evidence" value="ECO:0007669"/>
    <property type="project" value="InterPro"/>
</dbReference>
<keyword evidence="3" id="KW-0862">Zinc</keyword>
<dbReference type="EMBL" id="QKYT01000457">
    <property type="protein sequence ID" value="RIA84974.1"/>
    <property type="molecule type" value="Genomic_DNA"/>
</dbReference>
<dbReference type="InterPro" id="IPR003656">
    <property type="entry name" value="Znf_BED"/>
</dbReference>
<dbReference type="AlphaFoldDB" id="A0A397SQN5"/>
<reference evidence="6 7" key="1">
    <citation type="submission" date="2018-06" db="EMBL/GenBank/DDBJ databases">
        <title>Comparative genomics reveals the genomic features of Rhizophagus irregularis, R. cerebriforme, R. diaphanum and Gigaspora rosea, and their symbiotic lifestyle signature.</title>
        <authorList>
            <person name="Morin E."/>
            <person name="San Clemente H."/>
            <person name="Chen E.C.H."/>
            <person name="De La Providencia I."/>
            <person name="Hainaut M."/>
            <person name="Kuo A."/>
            <person name="Kohler A."/>
            <person name="Murat C."/>
            <person name="Tang N."/>
            <person name="Roy S."/>
            <person name="Loubradou J."/>
            <person name="Henrissat B."/>
            <person name="Grigoriev I.V."/>
            <person name="Corradi N."/>
            <person name="Roux C."/>
            <person name="Martin F.M."/>
        </authorList>
    </citation>
    <scope>NUCLEOTIDE SEQUENCE [LARGE SCALE GENOMIC DNA]</scope>
    <source>
        <strain evidence="6 7">DAOM 227022</strain>
    </source>
</reference>
<evidence type="ECO:0000256" key="3">
    <source>
        <dbReference type="ARBA" id="ARBA00022833"/>
    </source>
</evidence>
<evidence type="ECO:0000259" key="5">
    <source>
        <dbReference type="PROSITE" id="PS50808"/>
    </source>
</evidence>
<protein>
    <recommendedName>
        <fullName evidence="5">BED-type domain-containing protein</fullName>
    </recommendedName>
</protein>
<evidence type="ECO:0000313" key="6">
    <source>
        <dbReference type="EMBL" id="RIA84974.1"/>
    </source>
</evidence>
<comment type="caution">
    <text evidence="6">The sequence shown here is derived from an EMBL/GenBank/DDBJ whole genome shotgun (WGS) entry which is preliminary data.</text>
</comment>
<keyword evidence="1" id="KW-0479">Metal-binding</keyword>
<accession>A0A397SQN5</accession>
<proteinExistence type="predicted"/>
<dbReference type="GO" id="GO:0008270">
    <property type="term" value="F:zinc ion binding"/>
    <property type="evidence" value="ECO:0007669"/>
    <property type="project" value="UniProtKB-KW"/>
</dbReference>
<keyword evidence="2 4" id="KW-0863">Zinc-finger</keyword>
<gene>
    <name evidence="6" type="ORF">C1645_782935</name>
</gene>
<dbReference type="Proteomes" id="UP000265703">
    <property type="component" value="Unassembled WGS sequence"/>
</dbReference>
<keyword evidence="7" id="KW-1185">Reference proteome</keyword>
<sequence>MTKVKKPAWDHFDLIGENESHPHVRCKYCPKEFKRASPKRLQDHLDKKCSSAPDYAKFSDRMSEEEQKLLELLLAKALTVNISFVEHLVQRLIRDNISHSPNDQRAMISERGFLGNYNQTENNYTLMGDQSETSNFFSYCLQQNQGEIYKINVFIITMSFV</sequence>